<reference evidence="3" key="3">
    <citation type="journal article" date="2019" name="Int. J. Syst. Evol. Microbiol.">
        <title>The Global Catalogue of Microorganisms (GCM) 10K type strain sequencing project: providing services to taxonomists for standard genome sequencing and annotation.</title>
        <authorList>
            <consortium name="The Broad Institute Genomics Platform"/>
            <consortium name="The Broad Institute Genome Sequencing Center for Infectious Disease"/>
            <person name="Wu L."/>
            <person name="Ma J."/>
        </authorList>
    </citation>
    <scope>NUCLEOTIDE SEQUENCE [LARGE SCALE GENOMIC DNA]</scope>
    <source>
        <strain evidence="3">CGMCC 1.8884</strain>
    </source>
</reference>
<dbReference type="EMBL" id="BMLZ01000025">
    <property type="protein sequence ID" value="GGP30333.1"/>
    <property type="molecule type" value="Genomic_DNA"/>
</dbReference>
<evidence type="ECO:0000313" key="1">
    <source>
        <dbReference type="EMBL" id="GGI88219.1"/>
    </source>
</evidence>
<dbReference type="GeneID" id="99979123"/>
<dbReference type="EMBL" id="BMMA01000025">
    <property type="protein sequence ID" value="GGI88219.1"/>
    <property type="molecule type" value="Genomic_DNA"/>
</dbReference>
<comment type="caution">
    <text evidence="1">The sequence shown here is derived from an EMBL/GenBank/DDBJ whole genome shotgun (WGS) entry which is preliminary data.</text>
</comment>
<dbReference type="Proteomes" id="UP000630135">
    <property type="component" value="Unassembled WGS sequence"/>
</dbReference>
<reference evidence="1" key="4">
    <citation type="submission" date="2023-08" db="EMBL/GenBank/DDBJ databases">
        <authorList>
            <person name="Sun Q."/>
            <person name="Zhou Y."/>
        </authorList>
    </citation>
    <scope>NUCLEOTIDE SEQUENCE</scope>
    <source>
        <strain evidence="2">CGMCC 1.8884</strain>
        <strain evidence="1">CGMCC 1.8885</strain>
    </source>
</reference>
<reference evidence="1" key="2">
    <citation type="journal article" date="2014" name="Int. J. Syst. Evol. Microbiol.">
        <title>Complete genome sequence of Corynebacterium casei LMG S-19264T (=DSM 44701T), isolated from a smear-ripened cheese.</title>
        <authorList>
            <consortium name="US DOE Joint Genome Institute (JGI-PGF)"/>
            <person name="Walter F."/>
            <person name="Albersmeier A."/>
            <person name="Kalinowski J."/>
            <person name="Ruckert C."/>
        </authorList>
    </citation>
    <scope>NUCLEOTIDE SEQUENCE</scope>
    <source>
        <strain evidence="1">CGMCC 1.8885</strain>
    </source>
</reference>
<accession>A0AAV4K5W5</accession>
<evidence type="ECO:0000313" key="2">
    <source>
        <dbReference type="EMBL" id="GGP30333.1"/>
    </source>
</evidence>
<name>A0AAV4K5W5_9DEIO</name>
<sequence>MSSLIFTVGTAHLSRSVLEAQKCKRRRLDLNIIGVLTIADDVTPSLIEEAVGRASVRGSVRGPDAAVKALKARMR</sequence>
<evidence type="ECO:0000313" key="4">
    <source>
        <dbReference type="Proteomes" id="UP000652720"/>
    </source>
</evidence>
<protein>
    <submittedName>
        <fullName evidence="1">Uncharacterized protein</fullName>
    </submittedName>
</protein>
<gene>
    <name evidence="2" type="ORF">GCM10008021_19840</name>
    <name evidence="1" type="ORF">GCM10010914_23260</name>
</gene>
<reference evidence="2" key="1">
    <citation type="journal article" date="2014" name="Int. J. Syst. Evol. Microbiol.">
        <title>Complete genome of a new Firmicutes species belonging to the dominant human colonic microbiota ('Ruminococcus bicirculans') reveals two chromosomes and a selective capacity to utilize plant glucans.</title>
        <authorList>
            <consortium name="NISC Comparative Sequencing Program"/>
            <person name="Wegmann U."/>
            <person name="Louis P."/>
            <person name="Goesmann A."/>
            <person name="Henrissat B."/>
            <person name="Duncan S.H."/>
            <person name="Flint H.J."/>
        </authorList>
    </citation>
    <scope>NUCLEOTIDE SEQUENCE</scope>
    <source>
        <strain evidence="2">CGMCC 1.8884</strain>
    </source>
</reference>
<dbReference type="InterPro" id="IPR041088">
    <property type="entry name" value="RHH_8"/>
</dbReference>
<evidence type="ECO:0000313" key="3">
    <source>
        <dbReference type="Proteomes" id="UP000630135"/>
    </source>
</evidence>
<proteinExistence type="predicted"/>
<organism evidence="1 4">
    <name type="scientific">Deinococcus wulumuqiensis</name>
    <dbReference type="NCBI Taxonomy" id="980427"/>
    <lineage>
        <taxon>Bacteria</taxon>
        <taxon>Thermotogati</taxon>
        <taxon>Deinococcota</taxon>
        <taxon>Deinococci</taxon>
        <taxon>Deinococcales</taxon>
        <taxon>Deinococcaceae</taxon>
        <taxon>Deinococcus</taxon>
    </lineage>
</organism>
<dbReference type="Pfam" id="PF17723">
    <property type="entry name" value="RHH_8"/>
    <property type="match status" value="1"/>
</dbReference>
<dbReference type="Proteomes" id="UP000652720">
    <property type="component" value="Unassembled WGS sequence"/>
</dbReference>
<dbReference type="AlphaFoldDB" id="A0AAV4K5W5"/>
<keyword evidence="3" id="KW-1185">Reference proteome</keyword>
<dbReference type="RefSeq" id="WP_017871737.1">
    <property type="nucleotide sequence ID" value="NZ_BMLZ01000025.1"/>
</dbReference>